<keyword evidence="2" id="KW-1185">Reference proteome</keyword>
<protein>
    <recommendedName>
        <fullName evidence="3">BTB domain-containing protein</fullName>
    </recommendedName>
</protein>
<sequence>MLTIGNNEKEEILLTDEAFEVSEIVSMFLHMCQATPISPPKTSNEHFMRKLRSLIQLSAKYEAISVQHQLCSLVYQWHHEDYFPSYSVFTCAYLLDKPEMVAFAIRRGGNWIWNSDSLVSFALVDDSRNGQLIHRSASKNAEDKKKATDPVGTLNNLHDVYWMNPAAWRLETFKEVPNEYTFAMVRAVQYGKNDHTKVAEGFLKIMKEMGRLDQSGNAIRIHVSDSR</sequence>
<reference evidence="1 2" key="1">
    <citation type="submission" date="2024-01" db="EMBL/GenBank/DDBJ databases">
        <title>Comparative genomics of Cryptococcus and Kwoniella reveals pathogenesis evolution and contrasting modes of karyotype evolution via chromosome fusion or intercentromeric recombination.</title>
        <authorList>
            <person name="Coelho M.A."/>
            <person name="David-Palma M."/>
            <person name="Shea T."/>
            <person name="Bowers K."/>
            <person name="McGinley-Smith S."/>
            <person name="Mohammad A.W."/>
            <person name="Gnirke A."/>
            <person name="Yurkov A.M."/>
            <person name="Nowrousian M."/>
            <person name="Sun S."/>
            <person name="Cuomo C.A."/>
            <person name="Heitman J."/>
        </authorList>
    </citation>
    <scope>NUCLEOTIDE SEQUENCE [LARGE SCALE GENOMIC DNA]</scope>
    <source>
        <strain evidence="1 2">CBS 6074</strain>
    </source>
</reference>
<evidence type="ECO:0000313" key="2">
    <source>
        <dbReference type="Proteomes" id="UP001355207"/>
    </source>
</evidence>
<organism evidence="1 2">
    <name type="scientific">Kwoniella dendrophila CBS 6074</name>
    <dbReference type="NCBI Taxonomy" id="1295534"/>
    <lineage>
        <taxon>Eukaryota</taxon>
        <taxon>Fungi</taxon>
        <taxon>Dikarya</taxon>
        <taxon>Basidiomycota</taxon>
        <taxon>Agaricomycotina</taxon>
        <taxon>Tremellomycetes</taxon>
        <taxon>Tremellales</taxon>
        <taxon>Cryptococcaceae</taxon>
        <taxon>Kwoniella</taxon>
    </lineage>
</organism>
<dbReference type="GeneID" id="91097954"/>
<dbReference type="Proteomes" id="UP001355207">
    <property type="component" value="Chromosome 10"/>
</dbReference>
<dbReference type="RefSeq" id="XP_066079093.1">
    <property type="nucleotide sequence ID" value="XM_066222996.1"/>
</dbReference>
<dbReference type="EMBL" id="CP144107">
    <property type="protein sequence ID" value="WWC92331.1"/>
    <property type="molecule type" value="Genomic_DNA"/>
</dbReference>
<name>A0AAX4K401_9TREE</name>
<proteinExistence type="predicted"/>
<dbReference type="AlphaFoldDB" id="A0AAX4K401"/>
<evidence type="ECO:0008006" key="3">
    <source>
        <dbReference type="Google" id="ProtNLM"/>
    </source>
</evidence>
<gene>
    <name evidence="1" type="ORF">L201_007285</name>
</gene>
<accession>A0AAX4K401</accession>
<evidence type="ECO:0000313" key="1">
    <source>
        <dbReference type="EMBL" id="WWC92331.1"/>
    </source>
</evidence>